<dbReference type="PANTHER" id="PTHR30535:SF34">
    <property type="entry name" value="MOLYBDATE-BINDING PROTEIN MOLA"/>
    <property type="match status" value="1"/>
</dbReference>
<proteinExistence type="predicted"/>
<evidence type="ECO:0000313" key="3">
    <source>
        <dbReference type="Proteomes" id="UP000199642"/>
    </source>
</evidence>
<dbReference type="InterPro" id="IPR050902">
    <property type="entry name" value="ABC_Transporter_SBP"/>
</dbReference>
<dbReference type="PROSITE" id="PS50983">
    <property type="entry name" value="FE_B12_PBP"/>
    <property type="match status" value="1"/>
</dbReference>
<evidence type="ECO:0000313" key="2">
    <source>
        <dbReference type="EMBL" id="SFH06603.1"/>
    </source>
</evidence>
<dbReference type="STRING" id="435880.SAMN04487988_11533"/>
<dbReference type="SUPFAM" id="SSF53807">
    <property type="entry name" value="Helical backbone' metal receptor"/>
    <property type="match status" value="1"/>
</dbReference>
<dbReference type="Gene3D" id="3.40.50.1980">
    <property type="entry name" value="Nitrogenase molybdenum iron protein domain"/>
    <property type="match status" value="2"/>
</dbReference>
<dbReference type="PANTHER" id="PTHR30535">
    <property type="entry name" value="VITAMIN B12-BINDING PROTEIN"/>
    <property type="match status" value="1"/>
</dbReference>
<dbReference type="OrthoDB" id="9812528at2"/>
<feature type="domain" description="Fe/B12 periplasmic-binding" evidence="1">
    <location>
        <begin position="118"/>
        <end position="392"/>
    </location>
</feature>
<evidence type="ECO:0000259" key="1">
    <source>
        <dbReference type="PROSITE" id="PS50983"/>
    </source>
</evidence>
<dbReference type="Pfam" id="PF01497">
    <property type="entry name" value="Peripla_BP_2"/>
    <property type="match status" value="1"/>
</dbReference>
<dbReference type="InterPro" id="IPR002491">
    <property type="entry name" value="ABC_transptr_periplasmic_BD"/>
</dbReference>
<organism evidence="2 3">
    <name type="scientific">Algoriphagus hitonicola</name>
    <dbReference type="NCBI Taxonomy" id="435880"/>
    <lineage>
        <taxon>Bacteria</taxon>
        <taxon>Pseudomonadati</taxon>
        <taxon>Bacteroidota</taxon>
        <taxon>Cytophagia</taxon>
        <taxon>Cytophagales</taxon>
        <taxon>Cyclobacteriaceae</taxon>
        <taxon>Algoriphagus</taxon>
    </lineage>
</organism>
<reference evidence="3" key="1">
    <citation type="submission" date="2016-10" db="EMBL/GenBank/DDBJ databases">
        <authorList>
            <person name="Varghese N."/>
            <person name="Submissions S."/>
        </authorList>
    </citation>
    <scope>NUCLEOTIDE SEQUENCE [LARGE SCALE GENOMIC DNA]</scope>
    <source>
        <strain evidence="3">DSM 19315</strain>
    </source>
</reference>
<accession>A0A1I2WZ92</accession>
<dbReference type="GO" id="GO:0071281">
    <property type="term" value="P:cellular response to iron ion"/>
    <property type="evidence" value="ECO:0007669"/>
    <property type="project" value="TreeGrafter"/>
</dbReference>
<name>A0A1I2WZ92_9BACT</name>
<gene>
    <name evidence="2" type="ORF">SAMN04487988_11533</name>
</gene>
<keyword evidence="3" id="KW-1185">Reference proteome</keyword>
<sequence>MQGCQRFFLYSDFGSCLFGSKLPDQPLKNFPVFTSIRLLGLWVLFSCTSPKRDIAELNPIELNYAQGFEIERGADFWVVSVTQPWTGADQTFRYLILEEDSQQESQGYDAVIQLPVKEVVLTSTTQIPHLDLLGETAKLKGFPNLDLISSGKVWDLIEQNQVIDLGSGPSANIEMLLDMEPDWVMISTLGEDLKNLEVLNRSGIPAVINGEYVEQHPLGRAEWIKFTGLLLGDLEEATAVFEKIEKDYQDALKLVTEGPELPKPTVLSGVLYQDVWFAPGADSWGAQILKNAGGNYIFQNQKGTGSLELSYEYVLDQGMDAEYWIGSADYSSLGEMASAEPRYRSFDAFKNGKIYTYTGKKGPKGGLEYFELGYMRPDWVLKDLIKILHPELLPEYELYFYTQIHE</sequence>
<dbReference type="EMBL" id="FOPC01000015">
    <property type="protein sequence ID" value="SFH06603.1"/>
    <property type="molecule type" value="Genomic_DNA"/>
</dbReference>
<dbReference type="AlphaFoldDB" id="A0A1I2WZ92"/>
<dbReference type="Proteomes" id="UP000199642">
    <property type="component" value="Unassembled WGS sequence"/>
</dbReference>
<protein>
    <submittedName>
        <fullName evidence="2">Iron complex transport system substrate-binding protein</fullName>
    </submittedName>
</protein>